<organism evidence="6 7">
    <name type="scientific">Gadus morhua</name>
    <name type="common">Atlantic cod</name>
    <dbReference type="NCBI Taxonomy" id="8049"/>
    <lineage>
        <taxon>Eukaryota</taxon>
        <taxon>Metazoa</taxon>
        <taxon>Chordata</taxon>
        <taxon>Craniata</taxon>
        <taxon>Vertebrata</taxon>
        <taxon>Euteleostomi</taxon>
        <taxon>Actinopterygii</taxon>
        <taxon>Neopterygii</taxon>
        <taxon>Teleostei</taxon>
        <taxon>Neoteleostei</taxon>
        <taxon>Acanthomorphata</taxon>
        <taxon>Zeiogadaria</taxon>
        <taxon>Gadariae</taxon>
        <taxon>Gadiformes</taxon>
        <taxon>Gadoidei</taxon>
        <taxon>Gadidae</taxon>
        <taxon>Gadus</taxon>
    </lineage>
</organism>
<dbReference type="InterPro" id="IPR042618">
    <property type="entry name" value="IQCG"/>
</dbReference>
<protein>
    <submittedName>
        <fullName evidence="6">Uncharacterized protein</fullName>
    </submittedName>
</protein>
<evidence type="ECO:0000256" key="2">
    <source>
        <dbReference type="ARBA" id="ARBA00004316"/>
    </source>
</evidence>
<evidence type="ECO:0000256" key="3">
    <source>
        <dbReference type="ARBA" id="ARBA00022490"/>
    </source>
</evidence>
<accession>A0A8C5CI34</accession>
<dbReference type="PANTHER" id="PTHR14871">
    <property type="entry name" value="DYNEIN REGULATORY COMPLEX PROTEIN 9"/>
    <property type="match status" value="1"/>
</dbReference>
<evidence type="ECO:0000256" key="4">
    <source>
        <dbReference type="ARBA" id="ARBA00023212"/>
    </source>
</evidence>
<dbReference type="GO" id="GO:0007288">
    <property type="term" value="P:sperm axoneme assembly"/>
    <property type="evidence" value="ECO:0007669"/>
    <property type="project" value="TreeGrafter"/>
</dbReference>
<evidence type="ECO:0000256" key="1">
    <source>
        <dbReference type="ARBA" id="ARBA00004245"/>
    </source>
</evidence>
<dbReference type="Proteomes" id="UP000694546">
    <property type="component" value="Chromosome 16"/>
</dbReference>
<keyword evidence="3" id="KW-0963">Cytoplasm</keyword>
<evidence type="ECO:0000256" key="5">
    <source>
        <dbReference type="ARBA" id="ARBA00023273"/>
    </source>
</evidence>
<comment type="subcellular location">
    <subcellularLocation>
        <location evidence="2">Cell projection</location>
    </subcellularLocation>
    <subcellularLocation>
        <location evidence="1">Cytoplasm</location>
        <location evidence="1">Cytoskeleton</location>
    </subcellularLocation>
</comment>
<keyword evidence="5" id="KW-0966">Cell projection</keyword>
<dbReference type="Ensembl" id="ENSGMOT00000065053.1">
    <property type="protein sequence ID" value="ENSGMOP00000061025.1"/>
    <property type="gene ID" value="ENSGMOG00000033815.1"/>
</dbReference>
<sequence length="233" mass="27045">MEKVCSERQPQPYHNGRMRWSQVLGVCVVLEDSADQLAVLSHIMVEPRTNQKQGEWQEDHLDKMDRDRQYVREVIGRAVSELRARQLYCSLLQDVQEEAAGRAALHDVITRAEDGFRRTDQLQKHLQNVHQQGSLDLQRREELAAVLQDSLQEVKERTSREGRYVGSSGQLLLFQTNKLNSRAQTTLENRSALLLIQLEEEQRNHQVSITFLKEQQRVGPQHYTMATMKHHSV</sequence>
<evidence type="ECO:0000313" key="7">
    <source>
        <dbReference type="Proteomes" id="UP000694546"/>
    </source>
</evidence>
<dbReference type="PANTHER" id="PTHR14871:SF1">
    <property type="entry name" value="DYNEIN REGULATORY COMPLEX PROTEIN 9"/>
    <property type="match status" value="1"/>
</dbReference>
<evidence type="ECO:0000313" key="6">
    <source>
        <dbReference type="Ensembl" id="ENSGMOP00000061025.1"/>
    </source>
</evidence>
<reference evidence="6" key="2">
    <citation type="submission" date="2025-09" db="UniProtKB">
        <authorList>
            <consortium name="Ensembl"/>
        </authorList>
    </citation>
    <scope>IDENTIFICATION</scope>
</reference>
<keyword evidence="4" id="KW-0206">Cytoskeleton</keyword>
<keyword evidence="7" id="KW-1185">Reference proteome</keyword>
<dbReference type="GO" id="GO:0005856">
    <property type="term" value="C:cytoskeleton"/>
    <property type="evidence" value="ECO:0007669"/>
    <property type="project" value="UniProtKB-SubCell"/>
</dbReference>
<dbReference type="GO" id="GO:0036126">
    <property type="term" value="C:sperm flagellum"/>
    <property type="evidence" value="ECO:0007669"/>
    <property type="project" value="TreeGrafter"/>
</dbReference>
<name>A0A8C5CI34_GADMO</name>
<dbReference type="AlphaFoldDB" id="A0A8C5CI34"/>
<proteinExistence type="predicted"/>
<dbReference type="GO" id="GO:0005737">
    <property type="term" value="C:cytoplasm"/>
    <property type="evidence" value="ECO:0007669"/>
    <property type="project" value="TreeGrafter"/>
</dbReference>
<reference evidence="6" key="1">
    <citation type="submission" date="2025-08" db="UniProtKB">
        <authorList>
            <consortium name="Ensembl"/>
        </authorList>
    </citation>
    <scope>IDENTIFICATION</scope>
</reference>